<dbReference type="InterPro" id="IPR013433">
    <property type="entry name" value="PHA_gran_rgn"/>
</dbReference>
<reference evidence="1" key="1">
    <citation type="submission" date="2021-04" db="EMBL/GenBank/DDBJ databases">
        <title>The genome sequence of Ideonella sp. 4Y11.</title>
        <authorList>
            <person name="Liu Y."/>
        </authorList>
    </citation>
    <scope>NUCLEOTIDE SEQUENCE</scope>
    <source>
        <strain evidence="1">4Y11</strain>
    </source>
</reference>
<dbReference type="AlphaFoldDB" id="A0A940YHV5"/>
<proteinExistence type="predicted"/>
<accession>A0A940YHV5</accession>
<evidence type="ECO:0000313" key="1">
    <source>
        <dbReference type="EMBL" id="MBQ0958114.1"/>
    </source>
</evidence>
<dbReference type="NCBIfam" id="TIGR02610">
    <property type="entry name" value="PHA_gran_rgn"/>
    <property type="match status" value="1"/>
</dbReference>
<gene>
    <name evidence="1" type="ORF">KAK06_04005</name>
</gene>
<dbReference type="RefSeq" id="WP_210800584.1">
    <property type="nucleotide sequence ID" value="NZ_JAGQDE010000002.1"/>
</dbReference>
<keyword evidence="2" id="KW-1185">Reference proteome</keyword>
<sequence>MSEIRIRREHTLGLKKAREMAMKFAEDVEQKFDMECTIYEGETSDLVEFTRSGVRGQLEVSGEHVDLYAKLGLLLGAFAGQIEAEITKNLDTALAKAAKKK</sequence>
<protein>
    <submittedName>
        <fullName evidence="1">Polyhydroxyalkanoic acid system family protein</fullName>
    </submittedName>
</protein>
<evidence type="ECO:0000313" key="2">
    <source>
        <dbReference type="Proteomes" id="UP000678374"/>
    </source>
</evidence>
<dbReference type="Proteomes" id="UP000678374">
    <property type="component" value="Unassembled WGS sequence"/>
</dbReference>
<comment type="caution">
    <text evidence="1">The sequence shown here is derived from an EMBL/GenBank/DDBJ whole genome shotgun (WGS) entry which is preliminary data.</text>
</comment>
<dbReference type="Pfam" id="PF09650">
    <property type="entry name" value="PHA_gran_rgn"/>
    <property type="match status" value="1"/>
</dbReference>
<organism evidence="1 2">
    <name type="scientific">Ideonella aquatica</name>
    <dbReference type="NCBI Taxonomy" id="2824119"/>
    <lineage>
        <taxon>Bacteria</taxon>
        <taxon>Pseudomonadati</taxon>
        <taxon>Pseudomonadota</taxon>
        <taxon>Betaproteobacteria</taxon>
        <taxon>Burkholderiales</taxon>
        <taxon>Sphaerotilaceae</taxon>
        <taxon>Ideonella</taxon>
    </lineage>
</organism>
<dbReference type="EMBL" id="JAGQDE010000002">
    <property type="protein sequence ID" value="MBQ0958114.1"/>
    <property type="molecule type" value="Genomic_DNA"/>
</dbReference>
<name>A0A940YHV5_9BURK</name>